<accession>A0A197JKD4</accession>
<feature type="compositionally biased region" description="Polar residues" evidence="1">
    <location>
        <begin position="1"/>
        <end position="18"/>
    </location>
</feature>
<feature type="compositionally biased region" description="Polar residues" evidence="1">
    <location>
        <begin position="287"/>
        <end position="313"/>
    </location>
</feature>
<dbReference type="OrthoDB" id="2422815at2759"/>
<feature type="compositionally biased region" description="Basic and acidic residues" evidence="1">
    <location>
        <begin position="742"/>
        <end position="756"/>
    </location>
</feature>
<protein>
    <submittedName>
        <fullName evidence="2">Uncharacterized protein</fullName>
    </submittedName>
</protein>
<proteinExistence type="predicted"/>
<feature type="region of interest" description="Disordered" evidence="1">
    <location>
        <begin position="1"/>
        <end position="91"/>
    </location>
</feature>
<feature type="region of interest" description="Disordered" evidence="1">
    <location>
        <begin position="530"/>
        <end position="827"/>
    </location>
</feature>
<feature type="compositionally biased region" description="Low complexity" evidence="1">
    <location>
        <begin position="41"/>
        <end position="52"/>
    </location>
</feature>
<feature type="compositionally biased region" description="Polar residues" evidence="1">
    <location>
        <begin position="650"/>
        <end position="667"/>
    </location>
</feature>
<feature type="compositionally biased region" description="Basic and acidic residues" evidence="1">
    <location>
        <begin position="163"/>
        <end position="172"/>
    </location>
</feature>
<feature type="compositionally biased region" description="Basic and acidic residues" evidence="1">
    <location>
        <begin position="777"/>
        <end position="786"/>
    </location>
</feature>
<feature type="compositionally biased region" description="Basic and acidic residues" evidence="1">
    <location>
        <begin position="899"/>
        <end position="912"/>
    </location>
</feature>
<feature type="region of interest" description="Disordered" evidence="1">
    <location>
        <begin position="209"/>
        <end position="233"/>
    </location>
</feature>
<evidence type="ECO:0000256" key="1">
    <source>
        <dbReference type="SAM" id="MobiDB-lite"/>
    </source>
</evidence>
<reference evidence="2 3" key="1">
    <citation type="submission" date="2016-05" db="EMBL/GenBank/DDBJ databases">
        <title>Genome sequencing reveals origins of a unique bacterial endosymbiosis in the earliest lineages of terrestrial Fungi.</title>
        <authorList>
            <consortium name="DOE Joint Genome Institute"/>
            <person name="Uehling J."/>
            <person name="Gryganskyi A."/>
            <person name="Hameed K."/>
            <person name="Tschaplinski T."/>
            <person name="Misztal P."/>
            <person name="Wu S."/>
            <person name="Desiro A."/>
            <person name="Vande Pol N."/>
            <person name="Du Z.-Y."/>
            <person name="Zienkiewicz A."/>
            <person name="Zienkiewicz K."/>
            <person name="Morin E."/>
            <person name="Tisserant E."/>
            <person name="Splivallo R."/>
            <person name="Hainaut M."/>
            <person name="Henrissat B."/>
            <person name="Ohm R."/>
            <person name="Kuo A."/>
            <person name="Yan J."/>
            <person name="Lipzen A."/>
            <person name="Nolan M."/>
            <person name="Labutti K."/>
            <person name="Barry K."/>
            <person name="Goldstein A."/>
            <person name="Labbe J."/>
            <person name="Schadt C."/>
            <person name="Tuskan G."/>
            <person name="Grigoriev I."/>
            <person name="Martin F."/>
            <person name="Vilgalys R."/>
            <person name="Bonito G."/>
        </authorList>
    </citation>
    <scope>NUCLEOTIDE SEQUENCE [LARGE SCALE GENOMIC DNA]</scope>
    <source>
        <strain evidence="2 3">AG-77</strain>
    </source>
</reference>
<dbReference type="AlphaFoldDB" id="A0A197JKD4"/>
<feature type="compositionally biased region" description="Basic and acidic residues" evidence="1">
    <location>
        <begin position="19"/>
        <end position="30"/>
    </location>
</feature>
<feature type="compositionally biased region" description="Low complexity" evidence="1">
    <location>
        <begin position="128"/>
        <end position="150"/>
    </location>
</feature>
<feature type="compositionally biased region" description="Acidic residues" evidence="1">
    <location>
        <begin position="537"/>
        <end position="563"/>
    </location>
</feature>
<feature type="compositionally biased region" description="Polar residues" evidence="1">
    <location>
        <begin position="921"/>
        <end position="932"/>
    </location>
</feature>
<feature type="compositionally biased region" description="Low complexity" evidence="1">
    <location>
        <begin position="276"/>
        <end position="286"/>
    </location>
</feature>
<feature type="compositionally biased region" description="Low complexity" evidence="1">
    <location>
        <begin position="73"/>
        <end position="91"/>
    </location>
</feature>
<feature type="compositionally biased region" description="Low complexity" evidence="1">
    <location>
        <begin position="256"/>
        <end position="269"/>
    </location>
</feature>
<dbReference type="EMBL" id="KV442076">
    <property type="protein sequence ID" value="OAQ25615.1"/>
    <property type="molecule type" value="Genomic_DNA"/>
</dbReference>
<organism evidence="2 3">
    <name type="scientific">Linnemannia elongata AG-77</name>
    <dbReference type="NCBI Taxonomy" id="1314771"/>
    <lineage>
        <taxon>Eukaryota</taxon>
        <taxon>Fungi</taxon>
        <taxon>Fungi incertae sedis</taxon>
        <taxon>Mucoromycota</taxon>
        <taxon>Mortierellomycotina</taxon>
        <taxon>Mortierellomycetes</taxon>
        <taxon>Mortierellales</taxon>
        <taxon>Mortierellaceae</taxon>
        <taxon>Linnemannia</taxon>
    </lineage>
</organism>
<feature type="compositionally biased region" description="Polar residues" evidence="1">
    <location>
        <begin position="757"/>
        <end position="776"/>
    </location>
</feature>
<gene>
    <name evidence="2" type="ORF">K457DRAFT_34994</name>
</gene>
<feature type="region of interest" description="Disordered" evidence="1">
    <location>
        <begin position="124"/>
        <end position="172"/>
    </location>
</feature>
<name>A0A197JKD4_9FUNG</name>
<dbReference type="Proteomes" id="UP000078512">
    <property type="component" value="Unassembled WGS sequence"/>
</dbReference>
<keyword evidence="3" id="KW-1185">Reference proteome</keyword>
<sequence length="945" mass="106599">MVSLSPFPTSFSSYNNSPHPRDFSSTDSHRRQTWSLPSPPSRSLSLHDSPSSTRPSSFYDNNSIHLPPPSTLSPPTTASTLSSYPSSPYDTPSSAALAAAAAFKHISPFSSSLSSSMWPSPPGIHYPTTSTSSSNSRTRPHSSSSPLSHTVDFPWESSQQHNGRSDFKQRHDNRFHPLYPTQQQQPSTSASAGNSSLATNMMEDRLSLHRLSPPDDMDGYSSGSNNNGRSRYSFTSDKSLYESLPPLQHHHHHRSATTTSTTSAAVEGSSSDRSRVSTSESTSQVSPQLQKLLNIASKNDNHNGNYNTPTSTLTKEHPKKWTSTESVYNRKVLSARGTPKGPLPMNVQISLLSSVLRHDPFNCPIRRTTQVWECISREQGVRARTCARRYDNIIQASIAGRERPVGTEEQIAIKKKLLDQLFVMMNQPQALVRMQKKKRYRSEEADRQLLLETIRLNPFAQKMGQVAKAWEDVRDALKMQVHARQCIRRVNRMIKPYQLRERMYHGNIPDEMKEENDELIKQVIQMMQASGQGGSLEEGEDDEEDAGHSNDDDDSASDSDDQEETHRSRSRQSSDGSRGKGQGNGDDEVDESRRERMHHGTLKSSRAMDVSVSPRSPALSLVQSPQTVTATPAASEPEITVSAQKRRPRNSSQSSMSNAVYTTSSKRSLVDRSSDEMGMTPPATHRHPFESEFKPQRLWGSHPYSKERSSRAVHGTHSQRPSSRSSSLQSDPHRPAKYTRSSSRDPLRDSTEDSRNRSMILQSSSPSAFRTPTSRSDSQEQYHYDQQHNVYTQSNHHHSHSHSSSGHQPMDGQVTISSAQQNQQQPQTQLYRAILGEFQVVQRYLGQMEDERKRDKERQTEMGFMMDKLQFQLQQQQQSIEDLQHQLQHKHQHHQGQQQEDHRRASQQFDHRRGSHAGDSPSFSRLSMNVSDQQQQVKAQEDQQK</sequence>
<evidence type="ECO:0000313" key="2">
    <source>
        <dbReference type="EMBL" id="OAQ25615.1"/>
    </source>
</evidence>
<evidence type="ECO:0000313" key="3">
    <source>
        <dbReference type="Proteomes" id="UP000078512"/>
    </source>
</evidence>
<feature type="compositionally biased region" description="Low complexity" evidence="1">
    <location>
        <begin position="219"/>
        <end position="233"/>
    </location>
</feature>
<feature type="compositionally biased region" description="Polar residues" evidence="1">
    <location>
        <begin position="53"/>
        <end position="64"/>
    </location>
</feature>
<feature type="region of interest" description="Disordered" evidence="1">
    <location>
        <begin position="873"/>
        <end position="945"/>
    </location>
</feature>
<feature type="compositionally biased region" description="Polar residues" evidence="1">
    <location>
        <begin position="621"/>
        <end position="632"/>
    </location>
</feature>
<feature type="region of interest" description="Disordered" evidence="1">
    <location>
        <begin position="247"/>
        <end position="322"/>
    </location>
</feature>
<feature type="compositionally biased region" description="Low complexity" evidence="1">
    <location>
        <begin position="718"/>
        <end position="730"/>
    </location>
</feature>